<sequence length="47" mass="5409">MTITVFHINNKWFLPVADGMRELSSAVVNTWRDDGVNIEVKEAELYV</sequence>
<gene>
    <name evidence="1" type="ORF">J2S25_002401</name>
</gene>
<organism evidence="1 2">
    <name type="scientific">Mesobacillus stamsii</name>
    <dbReference type="NCBI Taxonomy" id="225347"/>
    <lineage>
        <taxon>Bacteria</taxon>
        <taxon>Bacillati</taxon>
        <taxon>Bacillota</taxon>
        <taxon>Bacilli</taxon>
        <taxon>Bacillales</taxon>
        <taxon>Bacillaceae</taxon>
        <taxon>Mesobacillus</taxon>
    </lineage>
</organism>
<proteinExistence type="predicted"/>
<protein>
    <submittedName>
        <fullName evidence="1">Uncharacterized protein</fullName>
    </submittedName>
</protein>
<dbReference type="EMBL" id="JAUSUN010000013">
    <property type="protein sequence ID" value="MDQ0414194.1"/>
    <property type="molecule type" value="Genomic_DNA"/>
</dbReference>
<accession>A0ABU0FW98</accession>
<dbReference type="Proteomes" id="UP001242313">
    <property type="component" value="Unassembled WGS sequence"/>
</dbReference>
<name>A0ABU0FW98_9BACI</name>
<dbReference type="RefSeq" id="WP_307191980.1">
    <property type="nucleotide sequence ID" value="NZ_JAUSUN010000013.1"/>
</dbReference>
<evidence type="ECO:0000313" key="2">
    <source>
        <dbReference type="Proteomes" id="UP001242313"/>
    </source>
</evidence>
<comment type="caution">
    <text evidence="1">The sequence shown here is derived from an EMBL/GenBank/DDBJ whole genome shotgun (WGS) entry which is preliminary data.</text>
</comment>
<evidence type="ECO:0000313" key="1">
    <source>
        <dbReference type="EMBL" id="MDQ0414194.1"/>
    </source>
</evidence>
<keyword evidence="2" id="KW-1185">Reference proteome</keyword>
<reference evidence="1 2" key="1">
    <citation type="submission" date="2023-07" db="EMBL/GenBank/DDBJ databases">
        <title>Genomic Encyclopedia of Type Strains, Phase IV (KMG-IV): sequencing the most valuable type-strain genomes for metagenomic binning, comparative biology and taxonomic classification.</title>
        <authorList>
            <person name="Goeker M."/>
        </authorList>
    </citation>
    <scope>NUCLEOTIDE SEQUENCE [LARGE SCALE GENOMIC DNA]</scope>
    <source>
        <strain evidence="1 2">DSM 19598</strain>
    </source>
</reference>